<dbReference type="Gene3D" id="3.30.710.10">
    <property type="entry name" value="Potassium Channel Kv1.1, Chain A"/>
    <property type="match status" value="1"/>
</dbReference>
<organism evidence="2 3">
    <name type="scientific">Tulasnella calospora MUT 4182</name>
    <dbReference type="NCBI Taxonomy" id="1051891"/>
    <lineage>
        <taxon>Eukaryota</taxon>
        <taxon>Fungi</taxon>
        <taxon>Dikarya</taxon>
        <taxon>Basidiomycota</taxon>
        <taxon>Agaricomycotina</taxon>
        <taxon>Agaricomycetes</taxon>
        <taxon>Cantharellales</taxon>
        <taxon>Tulasnellaceae</taxon>
        <taxon>Tulasnella</taxon>
    </lineage>
</organism>
<dbReference type="AlphaFoldDB" id="A0A0C3Q577"/>
<dbReference type="InterPro" id="IPR011333">
    <property type="entry name" value="SKP1/BTB/POZ_sf"/>
</dbReference>
<dbReference type="Proteomes" id="UP000054248">
    <property type="component" value="Unassembled WGS sequence"/>
</dbReference>
<dbReference type="EMBL" id="KN823065">
    <property type="protein sequence ID" value="KIO24255.1"/>
    <property type="molecule type" value="Genomic_DNA"/>
</dbReference>
<dbReference type="STRING" id="1051891.A0A0C3Q577"/>
<evidence type="ECO:0000313" key="3">
    <source>
        <dbReference type="Proteomes" id="UP000054248"/>
    </source>
</evidence>
<evidence type="ECO:0000313" key="2">
    <source>
        <dbReference type="EMBL" id="KIO24255.1"/>
    </source>
</evidence>
<accession>A0A0C3Q577</accession>
<dbReference type="InterPro" id="IPR000210">
    <property type="entry name" value="BTB/POZ_dom"/>
</dbReference>
<dbReference type="OrthoDB" id="3357985at2759"/>
<name>A0A0C3Q577_9AGAM</name>
<reference evidence="2 3" key="1">
    <citation type="submission" date="2014-04" db="EMBL/GenBank/DDBJ databases">
        <authorList>
            <consortium name="DOE Joint Genome Institute"/>
            <person name="Kuo A."/>
            <person name="Girlanda M."/>
            <person name="Perotto S."/>
            <person name="Kohler A."/>
            <person name="Nagy L.G."/>
            <person name="Floudas D."/>
            <person name="Copeland A."/>
            <person name="Barry K.W."/>
            <person name="Cichocki N."/>
            <person name="Veneault-Fourrey C."/>
            <person name="LaButti K."/>
            <person name="Lindquist E.A."/>
            <person name="Lipzen A."/>
            <person name="Lundell T."/>
            <person name="Morin E."/>
            <person name="Murat C."/>
            <person name="Sun H."/>
            <person name="Tunlid A."/>
            <person name="Henrissat B."/>
            <person name="Grigoriev I.V."/>
            <person name="Hibbett D.S."/>
            <person name="Martin F."/>
            <person name="Nordberg H.P."/>
            <person name="Cantor M.N."/>
            <person name="Hua S.X."/>
        </authorList>
    </citation>
    <scope>NUCLEOTIDE SEQUENCE [LARGE SCALE GENOMIC DNA]</scope>
    <source>
        <strain evidence="2 3">MUT 4182</strain>
    </source>
</reference>
<keyword evidence="3" id="KW-1185">Reference proteome</keyword>
<reference evidence="3" key="2">
    <citation type="submission" date="2015-01" db="EMBL/GenBank/DDBJ databases">
        <title>Evolutionary Origins and Diversification of the Mycorrhizal Mutualists.</title>
        <authorList>
            <consortium name="DOE Joint Genome Institute"/>
            <consortium name="Mycorrhizal Genomics Consortium"/>
            <person name="Kohler A."/>
            <person name="Kuo A."/>
            <person name="Nagy L.G."/>
            <person name="Floudas D."/>
            <person name="Copeland A."/>
            <person name="Barry K.W."/>
            <person name="Cichocki N."/>
            <person name="Veneault-Fourrey C."/>
            <person name="LaButti K."/>
            <person name="Lindquist E.A."/>
            <person name="Lipzen A."/>
            <person name="Lundell T."/>
            <person name="Morin E."/>
            <person name="Murat C."/>
            <person name="Riley R."/>
            <person name="Ohm R."/>
            <person name="Sun H."/>
            <person name="Tunlid A."/>
            <person name="Henrissat B."/>
            <person name="Grigoriev I.V."/>
            <person name="Hibbett D.S."/>
            <person name="Martin F."/>
        </authorList>
    </citation>
    <scope>NUCLEOTIDE SEQUENCE [LARGE SCALE GENOMIC DNA]</scope>
    <source>
        <strain evidence="3">MUT 4182</strain>
    </source>
</reference>
<proteinExistence type="predicted"/>
<gene>
    <name evidence="2" type="ORF">M407DRAFT_26369</name>
</gene>
<evidence type="ECO:0000259" key="1">
    <source>
        <dbReference type="PROSITE" id="PS50097"/>
    </source>
</evidence>
<dbReference type="HOGENOM" id="CLU_052397_1_0_1"/>
<feature type="domain" description="BTB" evidence="1">
    <location>
        <begin position="21"/>
        <end position="92"/>
    </location>
</feature>
<dbReference type="Pfam" id="PF00651">
    <property type="entry name" value="BTB"/>
    <property type="match status" value="1"/>
</dbReference>
<sequence length="298" mass="32085">MTTPSTSSFLVQPPFDAESFGDCIIQASDGAEFKGLRAILGMASCIFRDMFDMPPPPSNTAENTGMGDVTPLPVIPVAEDAETLQAMLQMIYPLAPPRIQSITLAHKLATACAKYFIDTAKVQLHVHAILNKNDSLEMDAVGCYTLAWKLGMEQEAIAASRYFCPLDVGNKTIAKRIVTESGDLEALLALWDLRVRTDKALDDLLALAPISVDMACDSHPWSSGTSGAYSRRKEGLGQRMAAPTPVCDDIEAFLAFQVGSGPTNCPACAKTRSARLDEARTAVRVALKAYPRTIKGLS</sequence>
<dbReference type="PROSITE" id="PS50097">
    <property type="entry name" value="BTB"/>
    <property type="match status" value="1"/>
</dbReference>
<protein>
    <recommendedName>
        <fullName evidence="1">BTB domain-containing protein</fullName>
    </recommendedName>
</protein>